<feature type="transmembrane region" description="Helical" evidence="5">
    <location>
        <begin position="21"/>
        <end position="46"/>
    </location>
</feature>
<evidence type="ECO:0000256" key="1">
    <source>
        <dbReference type="ARBA" id="ARBA00004141"/>
    </source>
</evidence>
<feature type="transmembrane region" description="Helical" evidence="5">
    <location>
        <begin position="66"/>
        <end position="90"/>
    </location>
</feature>
<dbReference type="InterPro" id="IPR006977">
    <property type="entry name" value="Yip1_dom"/>
</dbReference>
<feature type="transmembrane region" description="Helical" evidence="5">
    <location>
        <begin position="127"/>
        <end position="151"/>
    </location>
</feature>
<reference evidence="7 8" key="1">
    <citation type="submission" date="2019-12" db="EMBL/GenBank/DDBJ databases">
        <title>Complete genome sequence of Algicella marina strain 9Alg 56(T) isolated from the red alga Tichocarpus crinitus.</title>
        <authorList>
            <person name="Kim S.-G."/>
            <person name="Nedashkovskaya O.I."/>
        </authorList>
    </citation>
    <scope>NUCLEOTIDE SEQUENCE [LARGE SCALE GENOMIC DNA]</scope>
    <source>
        <strain evidence="7 8">9Alg 56</strain>
    </source>
</reference>
<gene>
    <name evidence="7" type="ORF">GO499_06155</name>
</gene>
<evidence type="ECO:0000256" key="3">
    <source>
        <dbReference type="ARBA" id="ARBA00022989"/>
    </source>
</evidence>
<feature type="domain" description="Yip1" evidence="6">
    <location>
        <begin position="12"/>
        <end position="176"/>
    </location>
</feature>
<dbReference type="Pfam" id="PF04893">
    <property type="entry name" value="Yip1"/>
    <property type="match status" value="1"/>
</dbReference>
<feature type="transmembrane region" description="Helical" evidence="5">
    <location>
        <begin position="102"/>
        <end position="121"/>
    </location>
</feature>
<dbReference type="KEGG" id="amaq:GO499_06155"/>
<evidence type="ECO:0000256" key="4">
    <source>
        <dbReference type="ARBA" id="ARBA00023136"/>
    </source>
</evidence>
<evidence type="ECO:0000313" key="8">
    <source>
        <dbReference type="Proteomes" id="UP000464495"/>
    </source>
</evidence>
<dbReference type="GO" id="GO:0016020">
    <property type="term" value="C:membrane"/>
    <property type="evidence" value="ECO:0007669"/>
    <property type="project" value="UniProtKB-SubCell"/>
</dbReference>
<proteinExistence type="predicted"/>
<comment type="subcellular location">
    <subcellularLocation>
        <location evidence="1">Membrane</location>
        <topology evidence="1">Multi-pass membrane protein</topology>
    </subcellularLocation>
</comment>
<keyword evidence="8" id="KW-1185">Reference proteome</keyword>
<evidence type="ECO:0000259" key="6">
    <source>
        <dbReference type="Pfam" id="PF04893"/>
    </source>
</evidence>
<name>A0A6P1SYW3_9RHOB</name>
<keyword evidence="3 5" id="KW-1133">Transmembrane helix</keyword>
<organism evidence="7 8">
    <name type="scientific">Algicella marina</name>
    <dbReference type="NCBI Taxonomy" id="2683284"/>
    <lineage>
        <taxon>Bacteria</taxon>
        <taxon>Pseudomonadati</taxon>
        <taxon>Pseudomonadota</taxon>
        <taxon>Alphaproteobacteria</taxon>
        <taxon>Rhodobacterales</taxon>
        <taxon>Paracoccaceae</taxon>
        <taxon>Algicella</taxon>
    </lineage>
</organism>
<evidence type="ECO:0000313" key="7">
    <source>
        <dbReference type="EMBL" id="QHQ34810.1"/>
    </source>
</evidence>
<keyword evidence="4 5" id="KW-0472">Membrane</keyword>
<dbReference type="RefSeq" id="WP_161861376.1">
    <property type="nucleotide sequence ID" value="NZ_CP046620.1"/>
</dbReference>
<dbReference type="EMBL" id="CP046620">
    <property type="protein sequence ID" value="QHQ34810.1"/>
    <property type="molecule type" value="Genomic_DNA"/>
</dbReference>
<accession>A0A6P1SYW3</accession>
<keyword evidence="2 5" id="KW-0812">Transmembrane</keyword>
<dbReference type="AlphaFoldDB" id="A0A6P1SYW3"/>
<evidence type="ECO:0000256" key="5">
    <source>
        <dbReference type="SAM" id="Phobius"/>
    </source>
</evidence>
<dbReference type="Proteomes" id="UP000464495">
    <property type="component" value="Chromosome"/>
</dbReference>
<sequence length="194" mass="20788">MIDWKGLLKDSLLKPREAGRAVLGWPFATGTYMQLAALTAAVSTIVSTLTFQPADDLPRTIITVLLGQPLLLALLQFGGAVLLAVLMTAGGRMFGGRGDFRGAIALVAWFNIVSIAIQLFFSVTSILLPPLAMLVGIFLIIWFFWALTAFTAELHGFVNGWRVFGGIFAGLFALSFLLNLVFVMAGLPPAGTVN</sequence>
<protein>
    <recommendedName>
        <fullName evidence="6">Yip1 domain-containing protein</fullName>
    </recommendedName>
</protein>
<feature type="transmembrane region" description="Helical" evidence="5">
    <location>
        <begin position="163"/>
        <end position="187"/>
    </location>
</feature>
<evidence type="ECO:0000256" key="2">
    <source>
        <dbReference type="ARBA" id="ARBA00022692"/>
    </source>
</evidence>